<dbReference type="PROSITE" id="PS51257">
    <property type="entry name" value="PROKAR_LIPOPROTEIN"/>
    <property type="match status" value="1"/>
</dbReference>
<reference evidence="5" key="2">
    <citation type="submission" date="2021-04" db="EMBL/GenBank/DDBJ databases">
        <authorList>
            <person name="Zhang T."/>
            <person name="Zhang Y."/>
            <person name="Lu D."/>
            <person name="Zuo D."/>
            <person name="Du Z."/>
        </authorList>
    </citation>
    <scope>NUCLEOTIDE SEQUENCE</scope>
    <source>
        <strain evidence="5">JR1</strain>
    </source>
</reference>
<dbReference type="Pfam" id="PF03160">
    <property type="entry name" value="Calx-beta"/>
    <property type="match status" value="1"/>
</dbReference>
<dbReference type="GO" id="GO:0007154">
    <property type="term" value="P:cell communication"/>
    <property type="evidence" value="ECO:0007669"/>
    <property type="project" value="InterPro"/>
</dbReference>
<evidence type="ECO:0000313" key="6">
    <source>
        <dbReference type="Proteomes" id="UP000679220"/>
    </source>
</evidence>
<protein>
    <recommendedName>
        <fullName evidence="4">Calx-beta domain-containing protein</fullName>
    </recommendedName>
</protein>
<dbReference type="AlphaFoldDB" id="A0A941F5J4"/>
<evidence type="ECO:0000259" key="4">
    <source>
        <dbReference type="Pfam" id="PF03160"/>
    </source>
</evidence>
<keyword evidence="1" id="KW-0732">Signal</keyword>
<evidence type="ECO:0000256" key="1">
    <source>
        <dbReference type="ARBA" id="ARBA00022729"/>
    </source>
</evidence>
<dbReference type="Gene3D" id="2.60.40.2030">
    <property type="match status" value="1"/>
</dbReference>
<accession>A0A941F5J4</accession>
<keyword evidence="6" id="KW-1185">Reference proteome</keyword>
<comment type="caution">
    <text evidence="5">The sequence shown here is derived from an EMBL/GenBank/DDBJ whole genome shotgun (WGS) entry which is preliminary data.</text>
</comment>
<keyword evidence="3" id="KW-0106">Calcium</keyword>
<reference evidence="5" key="1">
    <citation type="journal article" date="2018" name="Int. J. Syst. Evol. Microbiol.">
        <title>Carboxylicivirga sediminis sp. nov., isolated from coastal sediment.</title>
        <authorList>
            <person name="Wang F.Q."/>
            <person name="Ren L.H."/>
            <person name="Zou R.J."/>
            <person name="Sun Y.Z."/>
            <person name="Liu X.J."/>
            <person name="Jiang F."/>
            <person name="Liu L.J."/>
        </authorList>
    </citation>
    <scope>NUCLEOTIDE SEQUENCE</scope>
    <source>
        <strain evidence="5">JR1</strain>
    </source>
</reference>
<proteinExistence type="predicted"/>
<feature type="domain" description="Calx-beta" evidence="4">
    <location>
        <begin position="30"/>
        <end position="149"/>
    </location>
</feature>
<dbReference type="GO" id="GO:0016020">
    <property type="term" value="C:membrane"/>
    <property type="evidence" value="ECO:0007669"/>
    <property type="project" value="InterPro"/>
</dbReference>
<name>A0A941F5J4_9BACT</name>
<dbReference type="InterPro" id="IPR003644">
    <property type="entry name" value="Calx_beta"/>
</dbReference>
<keyword evidence="2" id="KW-0677">Repeat</keyword>
<evidence type="ECO:0000256" key="3">
    <source>
        <dbReference type="ARBA" id="ARBA00022837"/>
    </source>
</evidence>
<dbReference type="Proteomes" id="UP000679220">
    <property type="component" value="Unassembled WGS sequence"/>
</dbReference>
<dbReference type="EMBL" id="JAGTAR010000010">
    <property type="protein sequence ID" value="MBR8535625.1"/>
    <property type="molecule type" value="Genomic_DNA"/>
</dbReference>
<organism evidence="5 6">
    <name type="scientific">Carboxylicivirga sediminis</name>
    <dbReference type="NCBI Taxonomy" id="2006564"/>
    <lineage>
        <taxon>Bacteria</taxon>
        <taxon>Pseudomonadati</taxon>
        <taxon>Bacteroidota</taxon>
        <taxon>Bacteroidia</taxon>
        <taxon>Marinilabiliales</taxon>
        <taxon>Marinilabiliaceae</taxon>
        <taxon>Carboxylicivirga</taxon>
    </lineage>
</organism>
<evidence type="ECO:0000256" key="2">
    <source>
        <dbReference type="ARBA" id="ARBA00022737"/>
    </source>
</evidence>
<dbReference type="InterPro" id="IPR038081">
    <property type="entry name" value="CalX-like_sf"/>
</dbReference>
<dbReference type="RefSeq" id="WP_212189692.1">
    <property type="nucleotide sequence ID" value="NZ_JAGTAR010000010.1"/>
</dbReference>
<evidence type="ECO:0000313" key="5">
    <source>
        <dbReference type="EMBL" id="MBR8535625.1"/>
    </source>
</evidence>
<gene>
    <name evidence="5" type="ORF">KDU71_08650</name>
</gene>
<sequence>MNYIVKYIFLAIIALLVGACGEADKQLFDDQDAYFAFEAESASISENSEDRLDLSLYIAKSKAIGTVVLAADSEGLDNPAIEGLDFEIVGDETITFRGEYFQEVSIKVMDNDETDGDKQFYLTMVSNDINADLGLADGKQSKVLVTIIDDEHPLASVLGSYTLNYDSPWNGNGLQEVNQIFSVEGSDTEVGIVLGYYRDNEDFALSTKVKGTVDLEAMTVSIAYGQQTYNDGTNVLTMFGDDETPGGIITEGYLIGDIDPVTGDIVFRNPFAIAFTGGPNEGYYEDLYINPVLKK</sequence>
<dbReference type="SUPFAM" id="SSF141072">
    <property type="entry name" value="CalX-like"/>
    <property type="match status" value="1"/>
</dbReference>